<dbReference type="CDD" id="cd15486">
    <property type="entry name" value="ZIP_Sip4"/>
    <property type="match status" value="1"/>
</dbReference>
<dbReference type="InterPro" id="IPR051615">
    <property type="entry name" value="Transcr_Regulatory_Elem"/>
</dbReference>
<dbReference type="GO" id="GO:0003677">
    <property type="term" value="F:DNA binding"/>
    <property type="evidence" value="ECO:0007669"/>
    <property type="project" value="UniProtKB-KW"/>
</dbReference>
<dbReference type="InterPro" id="IPR001138">
    <property type="entry name" value="Zn2Cys6_DnaBD"/>
</dbReference>
<feature type="region of interest" description="Disordered" evidence="8">
    <location>
        <begin position="662"/>
        <end position="682"/>
    </location>
</feature>
<keyword evidence="6" id="KW-0804">Transcription</keyword>
<name>A0A9N9F149_9GLOM</name>
<keyword evidence="7" id="KW-0539">Nucleus</keyword>
<dbReference type="GO" id="GO:0005634">
    <property type="term" value="C:nucleus"/>
    <property type="evidence" value="ECO:0007669"/>
    <property type="project" value="UniProtKB-SubCell"/>
</dbReference>
<evidence type="ECO:0000256" key="3">
    <source>
        <dbReference type="ARBA" id="ARBA00022833"/>
    </source>
</evidence>
<keyword evidence="5" id="KW-0238">DNA-binding</keyword>
<dbReference type="PANTHER" id="PTHR31313">
    <property type="entry name" value="TY1 ENHANCER ACTIVATOR"/>
    <property type="match status" value="1"/>
</dbReference>
<dbReference type="PROSITE" id="PS00463">
    <property type="entry name" value="ZN2_CY6_FUNGAL_1"/>
    <property type="match status" value="1"/>
</dbReference>
<dbReference type="PROSITE" id="PS50048">
    <property type="entry name" value="ZN2_CY6_FUNGAL_2"/>
    <property type="match status" value="1"/>
</dbReference>
<sequence length="798" mass="88606">MSSDDIMIKRRRVARACDTCRRKKVRCDGVQPGSDPPSCTNCKAYGYECSFIDAPKKRGPPKGYIEALETRLKRMESILGGLVQSGELPEGSVSSGTLEWINVSEHNFASGAPVRREGTSPQQFLGSSRTSNASENGFYKSNNSSDSEENSSPVSRDDEGTGYDLNDSMGQLAIDENGETRYLGNSSGIFVLKITKNIADGQLLNVSRGDLHVPDPDEIKSKRPIEIALPSRELCDELVDVYFQAIHPCIPFVDKTYFMEKYKDLENNPQILVLLFAIMSVAARHIDRPAVRLHPDEPSTAGDRFFYRAKELLSDDFDESNIITLQALLVMGMNQQGKKNSRSWLYTGLAIRMAQDMGLHRDSSKWNLDARQAEIRKRLWWACFVSDRIVSAGLGRPVVIQEQDFDVPLPVSGALPEDDPIGIEAWVKTIQLTAILGRVIQHVYCIKSKTISSPNSESILAELDDELNQWLDSLPDYMRYEPSMSLVDPKNQKRAFFHLLFYTIQILLHRPYIKPRSKGPPSSIPSLTICTRAANNITHISYRSMKEGALKVSWTHNLYFFFTATVMHIINALSGDERFREVAKQGLRMSLKCLEKLRPFWCAADKCVGVISDLLRTRGIDLDGHNSTGKSYSPSEPMKLSSVSTVNNRSYESPASNRTITFAPSPTAQLHPPTTPTVPSSTADFSMSQQIMAEINSNANYSPSSASSGSSNFVNFGEFLSSDTSDAFFPPNADAFAVDVSGFIFNEEDPMGNGSPLWTIPSSYDFNDWSDYIRGVTTGLGLGSDVARVLSVGECEEM</sequence>
<organism evidence="10 11">
    <name type="scientific">Paraglomus occultum</name>
    <dbReference type="NCBI Taxonomy" id="144539"/>
    <lineage>
        <taxon>Eukaryota</taxon>
        <taxon>Fungi</taxon>
        <taxon>Fungi incertae sedis</taxon>
        <taxon>Mucoromycota</taxon>
        <taxon>Glomeromycotina</taxon>
        <taxon>Glomeromycetes</taxon>
        <taxon>Paraglomerales</taxon>
        <taxon>Paraglomeraceae</taxon>
        <taxon>Paraglomus</taxon>
    </lineage>
</organism>
<dbReference type="Pfam" id="PF00172">
    <property type="entry name" value="Zn_clus"/>
    <property type="match status" value="1"/>
</dbReference>
<evidence type="ECO:0000256" key="5">
    <source>
        <dbReference type="ARBA" id="ARBA00023125"/>
    </source>
</evidence>
<evidence type="ECO:0000256" key="1">
    <source>
        <dbReference type="ARBA" id="ARBA00004123"/>
    </source>
</evidence>
<accession>A0A9N9F149</accession>
<dbReference type="AlphaFoldDB" id="A0A9N9F149"/>
<evidence type="ECO:0000313" key="10">
    <source>
        <dbReference type="EMBL" id="CAG8503132.1"/>
    </source>
</evidence>
<dbReference type="SMART" id="SM00066">
    <property type="entry name" value="GAL4"/>
    <property type="match status" value="1"/>
</dbReference>
<dbReference type="InterPro" id="IPR036864">
    <property type="entry name" value="Zn2-C6_fun-type_DNA-bd_sf"/>
</dbReference>
<evidence type="ECO:0000259" key="9">
    <source>
        <dbReference type="PROSITE" id="PS50048"/>
    </source>
</evidence>
<evidence type="ECO:0000256" key="6">
    <source>
        <dbReference type="ARBA" id="ARBA00023163"/>
    </source>
</evidence>
<dbReference type="CDD" id="cd12148">
    <property type="entry name" value="fungal_TF_MHR"/>
    <property type="match status" value="1"/>
</dbReference>
<feature type="domain" description="Zn(2)-C6 fungal-type" evidence="9">
    <location>
        <begin position="16"/>
        <end position="51"/>
    </location>
</feature>
<keyword evidence="3" id="KW-0862">Zinc</keyword>
<dbReference type="GO" id="GO:0000981">
    <property type="term" value="F:DNA-binding transcription factor activity, RNA polymerase II-specific"/>
    <property type="evidence" value="ECO:0007669"/>
    <property type="project" value="InterPro"/>
</dbReference>
<gene>
    <name evidence="10" type="ORF">POCULU_LOCUS2677</name>
</gene>
<keyword evidence="2" id="KW-0479">Metal-binding</keyword>
<dbReference type="Proteomes" id="UP000789572">
    <property type="component" value="Unassembled WGS sequence"/>
</dbReference>
<dbReference type="GO" id="GO:0006351">
    <property type="term" value="P:DNA-templated transcription"/>
    <property type="evidence" value="ECO:0007669"/>
    <property type="project" value="InterPro"/>
</dbReference>
<reference evidence="10" key="1">
    <citation type="submission" date="2021-06" db="EMBL/GenBank/DDBJ databases">
        <authorList>
            <person name="Kallberg Y."/>
            <person name="Tangrot J."/>
            <person name="Rosling A."/>
        </authorList>
    </citation>
    <scope>NUCLEOTIDE SEQUENCE</scope>
    <source>
        <strain evidence="10">IA702</strain>
    </source>
</reference>
<keyword evidence="4" id="KW-0805">Transcription regulation</keyword>
<evidence type="ECO:0000313" key="11">
    <source>
        <dbReference type="Proteomes" id="UP000789572"/>
    </source>
</evidence>
<evidence type="ECO:0000256" key="2">
    <source>
        <dbReference type="ARBA" id="ARBA00022723"/>
    </source>
</evidence>
<dbReference type="PANTHER" id="PTHR31313:SF78">
    <property type="entry name" value="TRANSCRIPTION FACTOR DOMAIN-CONTAINING PROTEIN"/>
    <property type="match status" value="1"/>
</dbReference>
<dbReference type="CDD" id="cd00067">
    <property type="entry name" value="GAL4"/>
    <property type="match status" value="1"/>
</dbReference>
<dbReference type="SUPFAM" id="SSF57701">
    <property type="entry name" value="Zn2/Cys6 DNA-binding domain"/>
    <property type="match status" value="1"/>
</dbReference>
<dbReference type="InterPro" id="IPR007219">
    <property type="entry name" value="XnlR_reg_dom"/>
</dbReference>
<feature type="region of interest" description="Disordered" evidence="8">
    <location>
        <begin position="111"/>
        <end position="169"/>
    </location>
</feature>
<dbReference type="OrthoDB" id="39175at2759"/>
<comment type="subcellular location">
    <subcellularLocation>
        <location evidence="1">Nucleus</location>
    </subcellularLocation>
</comment>
<keyword evidence="11" id="KW-1185">Reference proteome</keyword>
<dbReference type="GO" id="GO:0008270">
    <property type="term" value="F:zinc ion binding"/>
    <property type="evidence" value="ECO:0007669"/>
    <property type="project" value="InterPro"/>
</dbReference>
<protein>
    <submittedName>
        <fullName evidence="10">9587_t:CDS:1</fullName>
    </submittedName>
</protein>
<evidence type="ECO:0000256" key="8">
    <source>
        <dbReference type="SAM" id="MobiDB-lite"/>
    </source>
</evidence>
<dbReference type="EMBL" id="CAJVPJ010000260">
    <property type="protein sequence ID" value="CAG8503132.1"/>
    <property type="molecule type" value="Genomic_DNA"/>
</dbReference>
<dbReference type="Gene3D" id="4.10.240.10">
    <property type="entry name" value="Zn(2)-C6 fungal-type DNA-binding domain"/>
    <property type="match status" value="1"/>
</dbReference>
<dbReference type="Pfam" id="PF04082">
    <property type="entry name" value="Fungal_trans"/>
    <property type="match status" value="1"/>
</dbReference>
<dbReference type="SMART" id="SM00906">
    <property type="entry name" value="Fungal_trans"/>
    <property type="match status" value="1"/>
</dbReference>
<evidence type="ECO:0000256" key="4">
    <source>
        <dbReference type="ARBA" id="ARBA00023015"/>
    </source>
</evidence>
<feature type="compositionally biased region" description="Polar residues" evidence="8">
    <location>
        <begin position="119"/>
        <end position="135"/>
    </location>
</feature>
<proteinExistence type="predicted"/>
<comment type="caution">
    <text evidence="10">The sequence shown here is derived from an EMBL/GenBank/DDBJ whole genome shotgun (WGS) entry which is preliminary data.</text>
</comment>
<evidence type="ECO:0000256" key="7">
    <source>
        <dbReference type="ARBA" id="ARBA00023242"/>
    </source>
</evidence>